<protein>
    <recommendedName>
        <fullName evidence="1">Replication protein A 70 kDa DNA-binding subunit B/D first OB fold domain-containing protein</fullName>
    </recommendedName>
</protein>
<keyword evidence="3" id="KW-1185">Reference proteome</keyword>
<reference evidence="2 3" key="1">
    <citation type="journal article" date="2023" name="Plants (Basel)">
        <title>Bridging the Gap: Combining Genomics and Transcriptomics Approaches to Understand Stylosanthes scabra, an Orphan Legume from the Brazilian Caatinga.</title>
        <authorList>
            <person name="Ferreira-Neto J.R.C."/>
            <person name="da Silva M.D."/>
            <person name="Binneck E."/>
            <person name="de Melo N.F."/>
            <person name="da Silva R.H."/>
            <person name="de Melo A.L.T.M."/>
            <person name="Pandolfi V."/>
            <person name="Bustamante F.O."/>
            <person name="Brasileiro-Vidal A.C."/>
            <person name="Benko-Iseppon A.M."/>
        </authorList>
    </citation>
    <scope>NUCLEOTIDE SEQUENCE [LARGE SCALE GENOMIC DNA]</scope>
    <source>
        <tissue evidence="2">Leaves</tissue>
    </source>
</reference>
<dbReference type="Pfam" id="PF02721">
    <property type="entry name" value="DUF223"/>
    <property type="match status" value="1"/>
</dbReference>
<evidence type="ECO:0000313" key="2">
    <source>
        <dbReference type="EMBL" id="MED6150778.1"/>
    </source>
</evidence>
<dbReference type="Proteomes" id="UP001341840">
    <property type="component" value="Unassembled WGS sequence"/>
</dbReference>
<comment type="caution">
    <text evidence="2">The sequence shown here is derived from an EMBL/GenBank/DDBJ whole genome shotgun (WGS) entry which is preliminary data.</text>
</comment>
<organism evidence="2 3">
    <name type="scientific">Stylosanthes scabra</name>
    <dbReference type="NCBI Taxonomy" id="79078"/>
    <lineage>
        <taxon>Eukaryota</taxon>
        <taxon>Viridiplantae</taxon>
        <taxon>Streptophyta</taxon>
        <taxon>Embryophyta</taxon>
        <taxon>Tracheophyta</taxon>
        <taxon>Spermatophyta</taxon>
        <taxon>Magnoliopsida</taxon>
        <taxon>eudicotyledons</taxon>
        <taxon>Gunneridae</taxon>
        <taxon>Pentapetalae</taxon>
        <taxon>rosids</taxon>
        <taxon>fabids</taxon>
        <taxon>Fabales</taxon>
        <taxon>Fabaceae</taxon>
        <taxon>Papilionoideae</taxon>
        <taxon>50 kb inversion clade</taxon>
        <taxon>dalbergioids sensu lato</taxon>
        <taxon>Dalbergieae</taxon>
        <taxon>Pterocarpus clade</taxon>
        <taxon>Stylosanthes</taxon>
    </lineage>
</organism>
<dbReference type="Gene3D" id="2.40.50.140">
    <property type="entry name" value="Nucleic acid-binding proteins"/>
    <property type="match status" value="1"/>
</dbReference>
<sequence>MGKPTSSSLLPSGPKLALDNLNPWNEYKQIIVRLCRLWTLRDSASEIGEVGFLQGLFVDDSFIRVQFSVNKDNVKHFLDILKEGATYSISIFIGVPNVGTLKVTRHRYNLFLSLDTEVILLPDVTIPRPPHTLELIENVVEMEQDSPYLIVYVHCNLFGNFFNKLKFALINSITHPPILLLESISKITVNPDIQEIVAFINRIDPSKPYFLDHVSVKNCSIVACFDDEFLQLSQNRTIS</sequence>
<evidence type="ECO:0000313" key="3">
    <source>
        <dbReference type="Proteomes" id="UP001341840"/>
    </source>
</evidence>
<evidence type="ECO:0000259" key="1">
    <source>
        <dbReference type="Pfam" id="PF02721"/>
    </source>
</evidence>
<accession>A0ABU6TT12</accession>
<dbReference type="InterPro" id="IPR003871">
    <property type="entry name" value="RFA1B/D_OB_1st"/>
</dbReference>
<gene>
    <name evidence="2" type="ORF">PIB30_075799</name>
</gene>
<name>A0ABU6TT12_9FABA</name>
<dbReference type="EMBL" id="JASCZI010091597">
    <property type="protein sequence ID" value="MED6150778.1"/>
    <property type="molecule type" value="Genomic_DNA"/>
</dbReference>
<dbReference type="SUPFAM" id="SSF50249">
    <property type="entry name" value="Nucleic acid-binding proteins"/>
    <property type="match status" value="1"/>
</dbReference>
<dbReference type="InterPro" id="IPR012340">
    <property type="entry name" value="NA-bd_OB-fold"/>
</dbReference>
<proteinExistence type="predicted"/>
<feature type="domain" description="Replication protein A 70 kDa DNA-binding subunit B/D first OB fold" evidence="1">
    <location>
        <begin position="18"/>
        <end position="119"/>
    </location>
</feature>